<proteinExistence type="predicted"/>
<dbReference type="SUPFAM" id="SSF51905">
    <property type="entry name" value="FAD/NAD(P)-binding domain"/>
    <property type="match status" value="1"/>
</dbReference>
<keyword evidence="2" id="KW-1133">Transmembrane helix</keyword>
<feature type="transmembrane region" description="Helical" evidence="2">
    <location>
        <begin position="6"/>
        <end position="24"/>
    </location>
</feature>
<dbReference type="PRINTS" id="PR00469">
    <property type="entry name" value="PNDRDTASEII"/>
</dbReference>
<protein>
    <submittedName>
        <fullName evidence="3">Dimethylaniline monooxygenase</fullName>
    </submittedName>
</protein>
<keyword evidence="2" id="KW-0472">Membrane</keyword>
<dbReference type="PANTHER" id="PTHR43539">
    <property type="entry name" value="FLAVIN-BINDING MONOOXYGENASE-LIKE PROTEIN (AFU_ORTHOLOGUE AFUA_4G09220)"/>
    <property type="match status" value="1"/>
</dbReference>
<organism evidence="3 4">
    <name type="scientific">Rhizobium tubonense</name>
    <dbReference type="NCBI Taxonomy" id="484088"/>
    <lineage>
        <taxon>Bacteria</taxon>
        <taxon>Pseudomonadati</taxon>
        <taxon>Pseudomonadota</taxon>
        <taxon>Alphaproteobacteria</taxon>
        <taxon>Hyphomicrobiales</taxon>
        <taxon>Rhizobiaceae</taxon>
        <taxon>Rhizobium/Agrobacterium group</taxon>
        <taxon>Rhizobium</taxon>
    </lineage>
</organism>
<dbReference type="PRINTS" id="PR00368">
    <property type="entry name" value="FADPNR"/>
</dbReference>
<dbReference type="OrthoDB" id="9773233at2"/>
<dbReference type="Gene3D" id="3.50.50.60">
    <property type="entry name" value="FAD/NAD(P)-binding domain"/>
    <property type="match status" value="1"/>
</dbReference>
<name>A0A2W4CHD4_9HYPH</name>
<evidence type="ECO:0000313" key="4">
    <source>
        <dbReference type="Proteomes" id="UP000248925"/>
    </source>
</evidence>
<reference evidence="3 4" key="1">
    <citation type="journal article" date="2018" name="Sci. Rep.">
        <title>Rhizobium tumorigenes sp. nov., a novel plant tumorigenic bacterium isolated from cane gall tumors on thornless blackberry.</title>
        <authorList>
            <person name="Kuzmanovi N."/>
            <person name="Smalla K."/>
            <person name="Gronow S."/>
            <person name="PuBawska J."/>
        </authorList>
    </citation>
    <scope>NUCLEOTIDE SEQUENCE [LARGE SCALE GENOMIC DNA]</scope>
    <source>
        <strain evidence="3 4">CCBAU 85046</strain>
    </source>
</reference>
<comment type="caution">
    <text evidence="3">The sequence shown here is derived from an EMBL/GenBank/DDBJ whole genome shotgun (WGS) entry which is preliminary data.</text>
</comment>
<gene>
    <name evidence="3" type="ORF">CPY51_24090</name>
</gene>
<dbReference type="Proteomes" id="UP000248925">
    <property type="component" value="Unassembled WGS sequence"/>
</dbReference>
<dbReference type="GO" id="GO:0050660">
    <property type="term" value="F:flavin adenine dinucleotide binding"/>
    <property type="evidence" value="ECO:0007669"/>
    <property type="project" value="TreeGrafter"/>
</dbReference>
<accession>A0A2W4CHD4</accession>
<dbReference type="InterPro" id="IPR050982">
    <property type="entry name" value="Auxin_biosynth/cation_transpt"/>
</dbReference>
<keyword evidence="3" id="KW-0503">Monooxygenase</keyword>
<dbReference type="AlphaFoldDB" id="A0A2W4CHD4"/>
<evidence type="ECO:0000256" key="1">
    <source>
        <dbReference type="ARBA" id="ARBA00023002"/>
    </source>
</evidence>
<sequence>MIDEREVLSAVVIGAGTAGLIAAYELQRRGIKFRVLEKEPRVGEQWRRRHPQLTLNTHRDLSTLPGMKYRPGTSAFPKRDAVVSHLRDFVDVHAIPIDFGVTVSTVQRKNGIFEVHTDAGMMIAHNVIIAAGRDSRPWIPDWHGLRNYRGSVIHSAHFGNVEDYAGKNVLVVGAGNSGVDVLNHLARSNAATLWLSVRNGPTLLPKRLFGVTIHRLSPLTSKLPTKLADYVLALVGRLAFGDLTHFGLPKPKKGGISRLKEQVALALDDGAVSAIKKGRVVVVPEVKEFRDDRIVFADRRTLRPDIVIAATGYATGLEEMVGPLGVLDRNGRACFNGGEQTTDAPGLWFIGMRASILGDVGSAKKQAYAIATAIAKDHRRHSCPASTKHL</sequence>
<dbReference type="GO" id="GO:0004497">
    <property type="term" value="F:monooxygenase activity"/>
    <property type="evidence" value="ECO:0007669"/>
    <property type="project" value="UniProtKB-KW"/>
</dbReference>
<dbReference type="EMBL" id="PCDP01000054">
    <property type="protein sequence ID" value="PZM10045.1"/>
    <property type="molecule type" value="Genomic_DNA"/>
</dbReference>
<evidence type="ECO:0000256" key="2">
    <source>
        <dbReference type="SAM" id="Phobius"/>
    </source>
</evidence>
<keyword evidence="4" id="KW-1185">Reference proteome</keyword>
<dbReference type="InterPro" id="IPR036188">
    <property type="entry name" value="FAD/NAD-bd_sf"/>
</dbReference>
<keyword evidence="1" id="KW-0560">Oxidoreductase</keyword>
<dbReference type="Pfam" id="PF13738">
    <property type="entry name" value="Pyr_redox_3"/>
    <property type="match status" value="1"/>
</dbReference>
<dbReference type="RefSeq" id="WP_111162774.1">
    <property type="nucleotide sequence ID" value="NZ_PCDP01000054.1"/>
</dbReference>
<dbReference type="PANTHER" id="PTHR43539:SF78">
    <property type="entry name" value="FLAVIN-CONTAINING MONOOXYGENASE"/>
    <property type="match status" value="1"/>
</dbReference>
<keyword evidence="2" id="KW-0812">Transmembrane</keyword>
<evidence type="ECO:0000313" key="3">
    <source>
        <dbReference type="EMBL" id="PZM10045.1"/>
    </source>
</evidence>